<dbReference type="Proteomes" id="UP000248044">
    <property type="component" value="Chromosome"/>
</dbReference>
<evidence type="ECO:0000256" key="2">
    <source>
        <dbReference type="ARBA" id="ARBA00023080"/>
    </source>
</evidence>
<dbReference type="Gene3D" id="2.70.40.10">
    <property type="match status" value="1"/>
</dbReference>
<protein>
    <submittedName>
        <fullName evidence="3">dCTP deaminase</fullName>
    </submittedName>
</protein>
<dbReference type="CDD" id="cd07557">
    <property type="entry name" value="trimeric_dUTPase"/>
    <property type="match status" value="1"/>
</dbReference>
<name>A0A2U9IE48_9CREN</name>
<sequence length="155" mass="17631">MLSHQSIYSLMIKNISDESVRENGYDLRICGDKYYEVTGEIIIPDKKASLKEHQFKDYAEMEPLKTYLFETCEEIEMPNDTAGLMTLRSTLARNGFLTPPTVIDAGYKGKITIALTSLNKAKIKKESRVIHLIFIKLDKPTEMLYNGSYQGGKII</sequence>
<dbReference type="AlphaFoldDB" id="A0A2U9IE48"/>
<dbReference type="GO" id="GO:0006229">
    <property type="term" value="P:dUTP biosynthetic process"/>
    <property type="evidence" value="ECO:0007669"/>
    <property type="project" value="InterPro"/>
</dbReference>
<dbReference type="PANTHER" id="PTHR42680">
    <property type="entry name" value="DCTP DEAMINASE"/>
    <property type="match status" value="1"/>
</dbReference>
<dbReference type="RefSeq" id="WP_110270085.1">
    <property type="nucleotide sequence ID" value="NZ_CP029289.2"/>
</dbReference>
<dbReference type="GO" id="GO:0008829">
    <property type="term" value="F:dCTP deaminase activity"/>
    <property type="evidence" value="ECO:0007669"/>
    <property type="project" value="InterPro"/>
</dbReference>
<dbReference type="PANTHER" id="PTHR42680:SF3">
    <property type="entry name" value="DCTP DEAMINASE"/>
    <property type="match status" value="1"/>
</dbReference>
<reference evidence="3 4" key="1">
    <citation type="submission" date="2018-05" db="EMBL/GenBank/DDBJ databases">
        <title>Complete Genome Sequences of Extremely Thermoacidophilic, Metal-Mobilizing Type-Strain Members of the Archaeal Family Sulfolobaceae: Acidianus brierleyi DSM-1651T, Acidianus sulfidivorans DSM-18786T, Metallosphaera hakonensis DSM-7519T, and Metallosphaera prunae DSM-10039T.</title>
        <authorList>
            <person name="Counts J.A."/>
            <person name="Kelly R.M."/>
        </authorList>
    </citation>
    <scope>NUCLEOTIDE SEQUENCE [LARGE SCALE GENOMIC DNA]</scope>
    <source>
        <strain evidence="3 4">DSM 1651</strain>
    </source>
</reference>
<dbReference type="KEGG" id="abri:DFR85_05970"/>
<dbReference type="GeneID" id="36831684"/>
<evidence type="ECO:0000313" key="4">
    <source>
        <dbReference type="Proteomes" id="UP000248044"/>
    </source>
</evidence>
<keyword evidence="2" id="KW-0546">Nucleotide metabolism</keyword>
<keyword evidence="1" id="KW-0378">Hydrolase</keyword>
<dbReference type="NCBIfam" id="TIGR02274">
    <property type="entry name" value="dCTP_deam"/>
    <property type="match status" value="1"/>
</dbReference>
<proteinExistence type="predicted"/>
<dbReference type="InterPro" id="IPR036157">
    <property type="entry name" value="dUTPase-like_sf"/>
</dbReference>
<dbReference type="OrthoDB" id="33242at2157"/>
<dbReference type="Pfam" id="PF22769">
    <property type="entry name" value="DCD"/>
    <property type="match status" value="1"/>
</dbReference>
<dbReference type="SUPFAM" id="SSF51283">
    <property type="entry name" value="dUTPase-like"/>
    <property type="match status" value="1"/>
</dbReference>
<evidence type="ECO:0000256" key="1">
    <source>
        <dbReference type="ARBA" id="ARBA00022801"/>
    </source>
</evidence>
<evidence type="ECO:0000313" key="3">
    <source>
        <dbReference type="EMBL" id="AWR94204.1"/>
    </source>
</evidence>
<keyword evidence="4" id="KW-1185">Reference proteome</keyword>
<dbReference type="InterPro" id="IPR011962">
    <property type="entry name" value="dCTP_deaminase"/>
</dbReference>
<accession>A0A2U9IE48</accession>
<dbReference type="InterPro" id="IPR033704">
    <property type="entry name" value="dUTPase_trimeric"/>
</dbReference>
<organism evidence="3 4">
    <name type="scientific">Acidianus brierleyi</name>
    <dbReference type="NCBI Taxonomy" id="41673"/>
    <lineage>
        <taxon>Archaea</taxon>
        <taxon>Thermoproteota</taxon>
        <taxon>Thermoprotei</taxon>
        <taxon>Sulfolobales</taxon>
        <taxon>Sulfolobaceae</taxon>
        <taxon>Acidianus</taxon>
    </lineage>
</organism>
<gene>
    <name evidence="3" type="primary">dcd</name>
    <name evidence="3" type="ORF">DFR85_05970</name>
</gene>
<dbReference type="EMBL" id="CP029289">
    <property type="protein sequence ID" value="AWR94204.1"/>
    <property type="molecule type" value="Genomic_DNA"/>
</dbReference>